<protein>
    <submittedName>
        <fullName evidence="2">Uncharacterized protein</fullName>
    </submittedName>
</protein>
<feature type="compositionally biased region" description="Basic and acidic residues" evidence="1">
    <location>
        <begin position="49"/>
        <end position="59"/>
    </location>
</feature>
<evidence type="ECO:0000313" key="2">
    <source>
        <dbReference type="EMBL" id="KAJ3652920.1"/>
    </source>
</evidence>
<evidence type="ECO:0000256" key="1">
    <source>
        <dbReference type="SAM" id="MobiDB-lite"/>
    </source>
</evidence>
<feature type="compositionally biased region" description="Basic and acidic residues" evidence="1">
    <location>
        <begin position="1"/>
        <end position="39"/>
    </location>
</feature>
<dbReference type="AlphaFoldDB" id="A0AA38IAT2"/>
<gene>
    <name evidence="2" type="ORF">Zmor_018844</name>
</gene>
<accession>A0AA38IAT2</accession>
<sequence>MNKINMKIDDDNDPNMKSEESLADEGRKSKGEEGIDITRRSKITPRTPQRGENKTEKQRTQIEQMMTMLKAVVGHEDN</sequence>
<feature type="region of interest" description="Disordered" evidence="1">
    <location>
        <begin position="1"/>
        <end position="59"/>
    </location>
</feature>
<name>A0AA38IAT2_9CUCU</name>
<dbReference type="Proteomes" id="UP001168821">
    <property type="component" value="Unassembled WGS sequence"/>
</dbReference>
<dbReference type="EMBL" id="JALNTZ010000005">
    <property type="protein sequence ID" value="KAJ3652920.1"/>
    <property type="molecule type" value="Genomic_DNA"/>
</dbReference>
<evidence type="ECO:0000313" key="3">
    <source>
        <dbReference type="Proteomes" id="UP001168821"/>
    </source>
</evidence>
<comment type="caution">
    <text evidence="2">The sequence shown here is derived from an EMBL/GenBank/DDBJ whole genome shotgun (WGS) entry which is preliminary data.</text>
</comment>
<proteinExistence type="predicted"/>
<organism evidence="2 3">
    <name type="scientific">Zophobas morio</name>
    <dbReference type="NCBI Taxonomy" id="2755281"/>
    <lineage>
        <taxon>Eukaryota</taxon>
        <taxon>Metazoa</taxon>
        <taxon>Ecdysozoa</taxon>
        <taxon>Arthropoda</taxon>
        <taxon>Hexapoda</taxon>
        <taxon>Insecta</taxon>
        <taxon>Pterygota</taxon>
        <taxon>Neoptera</taxon>
        <taxon>Endopterygota</taxon>
        <taxon>Coleoptera</taxon>
        <taxon>Polyphaga</taxon>
        <taxon>Cucujiformia</taxon>
        <taxon>Tenebrionidae</taxon>
        <taxon>Zophobas</taxon>
    </lineage>
</organism>
<keyword evidence="3" id="KW-1185">Reference proteome</keyword>
<reference evidence="2" key="1">
    <citation type="journal article" date="2023" name="G3 (Bethesda)">
        <title>Whole genome assemblies of Zophobas morio and Tenebrio molitor.</title>
        <authorList>
            <person name="Kaur S."/>
            <person name="Stinson S.A."/>
            <person name="diCenzo G.C."/>
        </authorList>
    </citation>
    <scope>NUCLEOTIDE SEQUENCE</scope>
    <source>
        <strain evidence="2">QUZm001</strain>
    </source>
</reference>